<dbReference type="Proteomes" id="UP000608662">
    <property type="component" value="Unassembled WGS sequence"/>
</dbReference>
<organism evidence="3 4">
    <name type="scientific">Halomicrobium mukohataei</name>
    <dbReference type="NCBI Taxonomy" id="57705"/>
    <lineage>
        <taxon>Archaea</taxon>
        <taxon>Methanobacteriati</taxon>
        <taxon>Methanobacteriota</taxon>
        <taxon>Stenosarchaea group</taxon>
        <taxon>Halobacteria</taxon>
        <taxon>Halobacteriales</taxon>
        <taxon>Haloarculaceae</taxon>
        <taxon>Halomicrobium</taxon>
    </lineage>
</organism>
<gene>
    <name evidence="3" type="ORF">GOC74_06765</name>
</gene>
<evidence type="ECO:0000256" key="1">
    <source>
        <dbReference type="SAM" id="Phobius"/>
    </source>
</evidence>
<sequence length="137" mass="15461">MFDPFPMRLTRLLPYLMLSTFVVGIIGAVITGIPQVMGAIFVLGFLIVSPVVAVLGDSLSFVADRREESLWRSMGEEFSKGKNLVDDADLDPYARLREQYVSGEISEGEFEERLEELLEAESDSRWADERTRVPEVE</sequence>
<feature type="domain" description="SHOCT" evidence="2">
    <location>
        <begin position="91"/>
        <end position="118"/>
    </location>
</feature>
<comment type="caution">
    <text evidence="3">The sequence shown here is derived from an EMBL/GenBank/DDBJ whole genome shotgun (WGS) entry which is preliminary data.</text>
</comment>
<keyword evidence="1" id="KW-0812">Transmembrane</keyword>
<evidence type="ECO:0000313" key="3">
    <source>
        <dbReference type="EMBL" id="NLV09629.1"/>
    </source>
</evidence>
<dbReference type="Pfam" id="PF09851">
    <property type="entry name" value="SHOCT"/>
    <property type="match status" value="1"/>
</dbReference>
<proteinExistence type="predicted"/>
<evidence type="ECO:0000259" key="2">
    <source>
        <dbReference type="Pfam" id="PF09851"/>
    </source>
</evidence>
<evidence type="ECO:0000313" key="4">
    <source>
        <dbReference type="Proteomes" id="UP000608662"/>
    </source>
</evidence>
<dbReference type="InterPro" id="IPR018649">
    <property type="entry name" value="SHOCT"/>
</dbReference>
<name>A0A847U9D7_9EURY</name>
<reference evidence="3" key="1">
    <citation type="submission" date="2019-12" db="EMBL/GenBank/DDBJ databases">
        <title>Whole-genome sequence of Halomicrobium mukohataei pws1.</title>
        <authorList>
            <person name="Verma D.K."/>
            <person name="Gopal K."/>
            <person name="Prasad E.S."/>
        </authorList>
    </citation>
    <scope>NUCLEOTIDE SEQUENCE</scope>
    <source>
        <strain evidence="3">Pws1</strain>
    </source>
</reference>
<feature type="transmembrane region" description="Helical" evidence="1">
    <location>
        <begin position="12"/>
        <end position="33"/>
    </location>
</feature>
<accession>A0A847U9D7</accession>
<feature type="transmembrane region" description="Helical" evidence="1">
    <location>
        <begin position="39"/>
        <end position="63"/>
    </location>
</feature>
<keyword evidence="1" id="KW-1133">Transmembrane helix</keyword>
<keyword evidence="1" id="KW-0472">Membrane</keyword>
<protein>
    <recommendedName>
        <fullName evidence="2">SHOCT domain-containing protein</fullName>
    </recommendedName>
</protein>
<dbReference type="AlphaFoldDB" id="A0A847U9D7"/>
<dbReference type="EMBL" id="WOYG01000001">
    <property type="protein sequence ID" value="NLV09629.1"/>
    <property type="molecule type" value="Genomic_DNA"/>
</dbReference>